<comment type="function">
    <text evidence="5">Regulatory protein of the TOL plasmid xyl operons. XylS activates the xylXYZLTEGFJQKIH operon required for the degradation of toluene, m-xylene and p-xylene.</text>
</comment>
<dbReference type="SUPFAM" id="SSF46689">
    <property type="entry name" value="Homeodomain-like"/>
    <property type="match status" value="2"/>
</dbReference>
<reference evidence="7 8" key="1">
    <citation type="submission" date="2016-04" db="EMBL/GenBank/DDBJ databases">
        <title>Draft Genome Sequences of Staphylococcus capitis Strain H36, S. capitis Strain H65, S. cohnii Strain H62, S. hominis Strain H69, Mycobacterium iranicum Strain H39, Plantibacter sp. Strain H53, Pseudomonas oryzihabitans Strain H72, and Microbacterium sp. Strain H83, isolated from residential settings.</title>
        <authorList>
            <person name="Lymperopoulou D."/>
            <person name="Adams R.I."/>
            <person name="Lindow S."/>
            <person name="Coil D.A."/>
            <person name="Jospin G."/>
            <person name="Eisen J.A."/>
        </authorList>
    </citation>
    <scope>NUCLEOTIDE SEQUENCE [LARGE SCALE GENOMIC DNA]</scope>
    <source>
        <strain evidence="7 8">H72</strain>
    </source>
</reference>
<dbReference type="GO" id="GO:0003700">
    <property type="term" value="F:DNA-binding transcription factor activity"/>
    <property type="evidence" value="ECO:0007669"/>
    <property type="project" value="InterPro"/>
</dbReference>
<proteinExistence type="predicted"/>
<evidence type="ECO:0000256" key="3">
    <source>
        <dbReference type="ARBA" id="ARBA00023125"/>
    </source>
</evidence>
<evidence type="ECO:0000259" key="6">
    <source>
        <dbReference type="PROSITE" id="PS01124"/>
    </source>
</evidence>
<organism evidence="7 8">
    <name type="scientific">Pseudomonas oryzihabitans</name>
    <dbReference type="NCBI Taxonomy" id="47885"/>
    <lineage>
        <taxon>Bacteria</taxon>
        <taxon>Pseudomonadati</taxon>
        <taxon>Pseudomonadota</taxon>
        <taxon>Gammaproteobacteria</taxon>
        <taxon>Pseudomonadales</taxon>
        <taxon>Pseudomonadaceae</taxon>
        <taxon>Pseudomonas</taxon>
    </lineage>
</organism>
<dbReference type="Proteomes" id="UP000078356">
    <property type="component" value="Unassembled WGS sequence"/>
</dbReference>
<evidence type="ECO:0000256" key="2">
    <source>
        <dbReference type="ARBA" id="ARBA00023015"/>
    </source>
</evidence>
<dbReference type="EMBL" id="LWCR01000045">
    <property type="protein sequence ID" value="OAN26124.1"/>
    <property type="molecule type" value="Genomic_DNA"/>
</dbReference>
<keyword evidence="2" id="KW-0805">Transcription regulation</keyword>
<dbReference type="PROSITE" id="PS01124">
    <property type="entry name" value="HTH_ARAC_FAMILY_2"/>
    <property type="match status" value="1"/>
</dbReference>
<evidence type="ECO:0000256" key="5">
    <source>
        <dbReference type="ARBA" id="ARBA00037345"/>
    </source>
</evidence>
<keyword evidence="3" id="KW-0238">DNA-binding</keyword>
<dbReference type="GO" id="GO:0005737">
    <property type="term" value="C:cytoplasm"/>
    <property type="evidence" value="ECO:0007669"/>
    <property type="project" value="UniProtKB-SubCell"/>
</dbReference>
<dbReference type="Gene3D" id="1.10.10.60">
    <property type="entry name" value="Homeodomain-like"/>
    <property type="match status" value="1"/>
</dbReference>
<dbReference type="PANTHER" id="PTHR46796">
    <property type="entry name" value="HTH-TYPE TRANSCRIPTIONAL ACTIVATOR RHAS-RELATED"/>
    <property type="match status" value="1"/>
</dbReference>
<dbReference type="InterPro" id="IPR018062">
    <property type="entry name" value="HTH_AraC-typ_CS"/>
</dbReference>
<dbReference type="InterPro" id="IPR050204">
    <property type="entry name" value="AraC_XylS_family_regulators"/>
</dbReference>
<dbReference type="GO" id="GO:0043565">
    <property type="term" value="F:sequence-specific DNA binding"/>
    <property type="evidence" value="ECO:0007669"/>
    <property type="project" value="InterPro"/>
</dbReference>
<comment type="caution">
    <text evidence="7">The sequence shown here is derived from an EMBL/GenBank/DDBJ whole genome shotgun (WGS) entry which is preliminary data.</text>
</comment>
<protein>
    <submittedName>
        <fullName evidence="7">AraC family transcriptional regulator</fullName>
    </submittedName>
</protein>
<evidence type="ECO:0000313" key="7">
    <source>
        <dbReference type="EMBL" id="OAN26124.1"/>
    </source>
</evidence>
<dbReference type="GO" id="GO:0009893">
    <property type="term" value="P:positive regulation of metabolic process"/>
    <property type="evidence" value="ECO:0007669"/>
    <property type="project" value="UniProtKB-ARBA"/>
</dbReference>
<gene>
    <name evidence="7" type="ORF">A4V15_06930</name>
</gene>
<evidence type="ECO:0000256" key="1">
    <source>
        <dbReference type="ARBA" id="ARBA00004496"/>
    </source>
</evidence>
<dbReference type="SMART" id="SM00342">
    <property type="entry name" value="HTH_ARAC"/>
    <property type="match status" value="1"/>
</dbReference>
<dbReference type="RefSeq" id="WP_017641408.1">
    <property type="nucleotide sequence ID" value="NZ_LWCR01000045.1"/>
</dbReference>
<comment type="subcellular location">
    <subcellularLocation>
        <location evidence="1">Cytoplasm</location>
    </subcellularLocation>
</comment>
<evidence type="ECO:0000313" key="8">
    <source>
        <dbReference type="Proteomes" id="UP000078356"/>
    </source>
</evidence>
<accession>A0A178LA82</accession>
<name>A0A178LA82_9PSED</name>
<sequence>MHQDGSLALPPRVRHRYTGDIDEHALCVEGWRMQYDQLSAGRFQGELSDLWLDDISLLRDRSNQAMLKSGEAQGETLTFSLPIRNAGALHCAGHTLHEAQLLVARGDNLPELRTPANLELLCINLQEAEMARLLACQHSTLGVRDLPGCYRLPAGGAYLELARLAQELFTPEAQILTWLAQPRARAMLRDTVLMHLLDLLDTGEPHELAPSARLRVIRRAREYALAHPDQPPSILELCNRVGASRRKLQYCFQETLGINPLAYLRTLRLNAAHRALRRGAGESVQDVAAQWGFCHLSRFARDYQTLFGQLPSTTLKAAGQKC</sequence>
<dbReference type="InterPro" id="IPR009057">
    <property type="entry name" value="Homeodomain-like_sf"/>
</dbReference>
<dbReference type="Pfam" id="PF12833">
    <property type="entry name" value="HTH_18"/>
    <property type="match status" value="1"/>
</dbReference>
<dbReference type="AlphaFoldDB" id="A0A178LA82"/>
<keyword evidence="4" id="KW-0804">Transcription</keyword>
<dbReference type="InterPro" id="IPR018060">
    <property type="entry name" value="HTH_AraC"/>
</dbReference>
<evidence type="ECO:0000256" key="4">
    <source>
        <dbReference type="ARBA" id="ARBA00023163"/>
    </source>
</evidence>
<dbReference type="PROSITE" id="PS00041">
    <property type="entry name" value="HTH_ARAC_FAMILY_1"/>
    <property type="match status" value="1"/>
</dbReference>
<dbReference type="PANTHER" id="PTHR46796:SF12">
    <property type="entry name" value="HTH-TYPE DNA-BINDING TRANSCRIPTIONAL ACTIVATOR EUTR"/>
    <property type="match status" value="1"/>
</dbReference>
<feature type="domain" description="HTH araC/xylS-type" evidence="6">
    <location>
        <begin position="218"/>
        <end position="317"/>
    </location>
</feature>
<dbReference type="OrthoDB" id="6003540at2"/>